<organism evidence="2 3">
    <name type="scientific">Nocardiopsis rhodophaea</name>
    <dbReference type="NCBI Taxonomy" id="280238"/>
    <lineage>
        <taxon>Bacteria</taxon>
        <taxon>Bacillati</taxon>
        <taxon>Actinomycetota</taxon>
        <taxon>Actinomycetes</taxon>
        <taxon>Streptosporangiales</taxon>
        <taxon>Nocardiopsidaceae</taxon>
        <taxon>Nocardiopsis</taxon>
    </lineage>
</organism>
<feature type="domain" description="AB hydrolase-1" evidence="1">
    <location>
        <begin position="23"/>
        <end position="115"/>
    </location>
</feature>
<dbReference type="Gene3D" id="3.40.50.1820">
    <property type="entry name" value="alpha/beta hydrolase"/>
    <property type="match status" value="1"/>
</dbReference>
<gene>
    <name evidence="2" type="ORF">GCM10009799_02270</name>
</gene>
<keyword evidence="3" id="KW-1185">Reference proteome</keyword>
<dbReference type="SUPFAM" id="SSF53474">
    <property type="entry name" value="alpha/beta-Hydrolases"/>
    <property type="match status" value="1"/>
</dbReference>
<proteinExistence type="predicted"/>
<dbReference type="InterPro" id="IPR000073">
    <property type="entry name" value="AB_hydrolase_1"/>
</dbReference>
<dbReference type="EMBL" id="BAAAPC010000001">
    <property type="protein sequence ID" value="GAA1980717.1"/>
    <property type="molecule type" value="Genomic_DNA"/>
</dbReference>
<comment type="caution">
    <text evidence="2">The sequence shown here is derived from an EMBL/GenBank/DDBJ whole genome shotgun (WGS) entry which is preliminary data.</text>
</comment>
<dbReference type="Proteomes" id="UP001501585">
    <property type="component" value="Unassembled WGS sequence"/>
</dbReference>
<evidence type="ECO:0000313" key="2">
    <source>
        <dbReference type="EMBL" id="GAA1980717.1"/>
    </source>
</evidence>
<dbReference type="Pfam" id="PF00561">
    <property type="entry name" value="Abhydrolase_1"/>
    <property type="match status" value="1"/>
</dbReference>
<evidence type="ECO:0000259" key="1">
    <source>
        <dbReference type="Pfam" id="PF00561"/>
    </source>
</evidence>
<reference evidence="2 3" key="1">
    <citation type="journal article" date="2019" name="Int. J. Syst. Evol. Microbiol.">
        <title>The Global Catalogue of Microorganisms (GCM) 10K type strain sequencing project: providing services to taxonomists for standard genome sequencing and annotation.</title>
        <authorList>
            <consortium name="The Broad Institute Genomics Platform"/>
            <consortium name="The Broad Institute Genome Sequencing Center for Infectious Disease"/>
            <person name="Wu L."/>
            <person name="Ma J."/>
        </authorList>
    </citation>
    <scope>NUCLEOTIDE SEQUENCE [LARGE SCALE GENOMIC DNA]</scope>
    <source>
        <strain evidence="2 3">JCM 15313</strain>
    </source>
</reference>
<accession>A0ABN2S5D4</accession>
<sequence length="118" mass="12382">MAELLPLHTDPSTRVCGDHGDGLLLVHGGGSDPVADFGPVLDGLAARYRVAATHFPGSGPAPRATRPLELDDLVDLQVSAADRAGLDTFSVAAFSMGCPVAVRLAVHHPRRIRSAHWS</sequence>
<dbReference type="RefSeq" id="WP_344159508.1">
    <property type="nucleotide sequence ID" value="NZ_BAAAPC010000001.1"/>
</dbReference>
<protein>
    <recommendedName>
        <fullName evidence="1">AB hydrolase-1 domain-containing protein</fullName>
    </recommendedName>
</protein>
<evidence type="ECO:0000313" key="3">
    <source>
        <dbReference type="Proteomes" id="UP001501585"/>
    </source>
</evidence>
<dbReference type="InterPro" id="IPR029058">
    <property type="entry name" value="AB_hydrolase_fold"/>
</dbReference>
<name>A0ABN2S5D4_9ACTN</name>